<dbReference type="PROSITE" id="PS50275">
    <property type="entry name" value="SAC"/>
    <property type="match status" value="1"/>
</dbReference>
<dbReference type="PANTHER" id="PTHR11200">
    <property type="entry name" value="INOSITOL 5-PHOSPHATASE"/>
    <property type="match status" value="1"/>
</dbReference>
<keyword evidence="8" id="KW-1185">Reference proteome</keyword>
<evidence type="ECO:0000256" key="3">
    <source>
        <dbReference type="ARBA" id="ARBA00013044"/>
    </source>
</evidence>
<feature type="region of interest" description="Disordered" evidence="5">
    <location>
        <begin position="957"/>
        <end position="994"/>
    </location>
</feature>
<comment type="similarity">
    <text evidence="1">Belongs to the synaptojanin family.</text>
</comment>
<dbReference type="GO" id="GO:0004439">
    <property type="term" value="F:phosphatidylinositol-4,5-bisphosphate 5-phosphatase activity"/>
    <property type="evidence" value="ECO:0007669"/>
    <property type="project" value="UniProtKB-EC"/>
</dbReference>
<dbReference type="InterPro" id="IPR046985">
    <property type="entry name" value="IP5"/>
</dbReference>
<comment type="caution">
    <text evidence="7">The sequence shown here is derived from an EMBL/GenBank/DDBJ whole genome shotgun (WGS) entry which is preliminary data.</text>
</comment>
<dbReference type="Proteomes" id="UP001527925">
    <property type="component" value="Unassembled WGS sequence"/>
</dbReference>
<evidence type="ECO:0000256" key="2">
    <source>
        <dbReference type="ARBA" id="ARBA00009678"/>
    </source>
</evidence>
<dbReference type="InterPro" id="IPR036691">
    <property type="entry name" value="Endo/exonu/phosph_ase_sf"/>
</dbReference>
<feature type="region of interest" description="Disordered" evidence="5">
    <location>
        <begin position="907"/>
        <end position="936"/>
    </location>
</feature>
<dbReference type="PANTHER" id="PTHR11200:SF257">
    <property type="entry name" value="PHOSPHOINOSITIDE 5-PHOSPHATASE"/>
    <property type="match status" value="1"/>
</dbReference>
<feature type="region of interest" description="Disordered" evidence="5">
    <location>
        <begin position="1010"/>
        <end position="1029"/>
    </location>
</feature>
<dbReference type="Pfam" id="PF22669">
    <property type="entry name" value="Exo_endo_phos2"/>
    <property type="match status" value="1"/>
</dbReference>
<dbReference type="Gene3D" id="3.60.10.10">
    <property type="entry name" value="Endonuclease/exonuclease/phosphatase"/>
    <property type="match status" value="1"/>
</dbReference>
<dbReference type="InterPro" id="IPR002013">
    <property type="entry name" value="SAC_dom"/>
</dbReference>
<sequence>MATVSVFVDDYPTRTVVVRPPANVSSTCIVYTAQRAAGVAPGAAPARSSVVLQPAETIDFGRLRLLVPRPVFGSLGAVTVGTDVFIVLAVEAEKVGAVEGQPILRVTRAACFSLLSNKYDKVNTDPGPTNTSGVFADDQAAVVHPCQLLIKLLSSGSFYFSPSFDLTRSLDERIASAASAAAAAAAATTTATTTQATTTTDAAHPSLLDSLDFDFVWNRELIRHLLQIREQELTPQARLDFDRGGHLLPVIQGFVGLETVTAGSSAWQMGIISRLSCNRAGTRFNARGINDDGHVSNFVETEFLISNNAFRASFLQIRGSVPVFWEQTGIQVSHKITLSRGPESTQHAAQKHFEELVRQYSAVQVVNLLGQSPASGEYGLSEAYRSAVMSLTPEIKNAVTYSTFDFNAIIKRDSYERLEELIDINEAALGNFGYLVYDEQSKQPVFRQTGVMRTNCLDCLDRTNVVQTQVLRPFAKRMLDLHMGRFSLRLSAYDQELWSNAFNGLWADNGDWLSRIYAGTGALKSSYTRKGKQTVFGFLDDAAKSVNRFYVSNFQDKGRQEAIDMLFDANQTTTSLIQRNPAYELAEKQLETRMSEFAKTSQARILLGTYNLNGKLPNGESLDSWLFSSQTGSPELIILGVQELIELTPGQYISSDTNLLRLQWEAEFLSAINKRLGSRYVVLRSLHLVALGLFAFVRSDVTQYVRKVETSTGLGGMAANKGGIGISLCFHDTTMAFVTAHFAAGTNAVEERNRDYHTISNGLRFRGRTLYDHDMIFWFGDFNYRINVSNEELREQMEFGAIFGGFNEGPVTFEPTYKYDNGSMAYDTSEKARVPSWTDRVLFKGRHIQQLDYGRGEQLMSDHRPVRAVFVAQVNEINFKAREAIRRELLNQLFTSGAAAVAQQAAATKVAPPLPKRNPVAMTGPRPLPTAAPTPAAPAAAVVPSAATGTLIDLADDSAASHGDPASTNPFLPSDPYLWSNPSGPLPPPSSDTTKWWDVQRVVQAQMQAQMPGAAGAPAGIAERSLLDM</sequence>
<comment type="similarity">
    <text evidence="2">In the central section; belongs to the inositol 1,4,5-trisphosphate 5-phosphatase family.</text>
</comment>
<evidence type="ECO:0000313" key="8">
    <source>
        <dbReference type="Proteomes" id="UP001527925"/>
    </source>
</evidence>
<reference evidence="7 8" key="1">
    <citation type="submission" date="2023-09" db="EMBL/GenBank/DDBJ databases">
        <title>Pangenome analysis of Batrachochytrium dendrobatidis and related Chytrids.</title>
        <authorList>
            <person name="Yacoub M.N."/>
            <person name="Stajich J.E."/>
            <person name="James T.Y."/>
        </authorList>
    </citation>
    <scope>NUCLEOTIDE SEQUENCE [LARGE SCALE GENOMIC DNA]</scope>
    <source>
        <strain evidence="7 8">JEL0888</strain>
    </source>
</reference>
<proteinExistence type="inferred from homology"/>
<feature type="compositionally biased region" description="Pro residues" evidence="5">
    <location>
        <begin position="926"/>
        <end position="936"/>
    </location>
</feature>
<feature type="compositionally biased region" description="Low complexity" evidence="5">
    <location>
        <begin position="1010"/>
        <end position="1020"/>
    </location>
</feature>
<dbReference type="SUPFAM" id="SSF56219">
    <property type="entry name" value="DNase I-like"/>
    <property type="match status" value="1"/>
</dbReference>
<evidence type="ECO:0000256" key="4">
    <source>
        <dbReference type="ARBA" id="ARBA00022801"/>
    </source>
</evidence>
<organism evidence="7 8">
    <name type="scientific">Polyrhizophydium stewartii</name>
    <dbReference type="NCBI Taxonomy" id="2732419"/>
    <lineage>
        <taxon>Eukaryota</taxon>
        <taxon>Fungi</taxon>
        <taxon>Fungi incertae sedis</taxon>
        <taxon>Chytridiomycota</taxon>
        <taxon>Chytridiomycota incertae sedis</taxon>
        <taxon>Chytridiomycetes</taxon>
        <taxon>Rhizophydiales</taxon>
        <taxon>Rhizophydiales incertae sedis</taxon>
        <taxon>Polyrhizophydium</taxon>
    </lineage>
</organism>
<dbReference type="SMART" id="SM00128">
    <property type="entry name" value="IPPc"/>
    <property type="match status" value="1"/>
</dbReference>
<name>A0ABR4N7C6_9FUNG</name>
<evidence type="ECO:0000259" key="6">
    <source>
        <dbReference type="PROSITE" id="PS50275"/>
    </source>
</evidence>
<feature type="domain" description="SAC" evidence="6">
    <location>
        <begin position="149"/>
        <end position="519"/>
    </location>
</feature>
<dbReference type="EC" id="3.1.3.36" evidence="3"/>
<dbReference type="InterPro" id="IPR000300">
    <property type="entry name" value="IPPc"/>
</dbReference>
<evidence type="ECO:0000256" key="5">
    <source>
        <dbReference type="SAM" id="MobiDB-lite"/>
    </source>
</evidence>
<dbReference type="Pfam" id="PF02383">
    <property type="entry name" value="Syja_N"/>
    <property type="match status" value="1"/>
</dbReference>
<evidence type="ECO:0000313" key="7">
    <source>
        <dbReference type="EMBL" id="KAL2915426.1"/>
    </source>
</evidence>
<evidence type="ECO:0000256" key="1">
    <source>
        <dbReference type="ARBA" id="ARBA00008943"/>
    </source>
</evidence>
<keyword evidence="4 7" id="KW-0378">Hydrolase</keyword>
<gene>
    <name evidence="7" type="primary">syj1</name>
    <name evidence="7" type="ORF">HK105_205042</name>
</gene>
<dbReference type="EMBL" id="JADGIZ020000024">
    <property type="protein sequence ID" value="KAL2915426.1"/>
    <property type="molecule type" value="Genomic_DNA"/>
</dbReference>
<protein>
    <recommendedName>
        <fullName evidence="3">phosphoinositide 5-phosphatase</fullName>
        <ecNumber evidence="3">3.1.3.36</ecNumber>
    </recommendedName>
</protein>
<accession>A0ABR4N7C6</accession>